<evidence type="ECO:0000256" key="2">
    <source>
        <dbReference type="ARBA" id="ARBA00022692"/>
    </source>
</evidence>
<keyword evidence="2 5" id="KW-0812">Transmembrane</keyword>
<dbReference type="Pfam" id="PF07681">
    <property type="entry name" value="DoxX"/>
    <property type="match status" value="1"/>
</dbReference>
<name>A0A4R2JK65_9PSEU</name>
<evidence type="ECO:0000313" key="7">
    <source>
        <dbReference type="Proteomes" id="UP000295680"/>
    </source>
</evidence>
<gene>
    <name evidence="6" type="ORF">EV192_10437</name>
</gene>
<keyword evidence="4 5" id="KW-0472">Membrane</keyword>
<dbReference type="AlphaFoldDB" id="A0A4R2JK65"/>
<evidence type="ECO:0000256" key="1">
    <source>
        <dbReference type="ARBA" id="ARBA00004141"/>
    </source>
</evidence>
<keyword evidence="3 5" id="KW-1133">Transmembrane helix</keyword>
<feature type="transmembrane region" description="Helical" evidence="5">
    <location>
        <begin position="78"/>
        <end position="96"/>
    </location>
</feature>
<evidence type="ECO:0000256" key="3">
    <source>
        <dbReference type="ARBA" id="ARBA00022989"/>
    </source>
</evidence>
<comment type="subcellular location">
    <subcellularLocation>
        <location evidence="1">Membrane</location>
        <topology evidence="1">Multi-pass membrane protein</topology>
    </subcellularLocation>
</comment>
<evidence type="ECO:0000313" key="6">
    <source>
        <dbReference type="EMBL" id="TCO59197.1"/>
    </source>
</evidence>
<organism evidence="6 7">
    <name type="scientific">Actinocrispum wychmicini</name>
    <dbReference type="NCBI Taxonomy" id="1213861"/>
    <lineage>
        <taxon>Bacteria</taxon>
        <taxon>Bacillati</taxon>
        <taxon>Actinomycetota</taxon>
        <taxon>Actinomycetes</taxon>
        <taxon>Pseudonocardiales</taxon>
        <taxon>Pseudonocardiaceae</taxon>
        <taxon>Actinocrispum</taxon>
    </lineage>
</organism>
<feature type="transmembrane region" description="Helical" evidence="5">
    <location>
        <begin position="141"/>
        <end position="159"/>
    </location>
</feature>
<sequence length="166" mass="18176">MTTKDTAHQPVIATSPADRFDRYLALEARLVVSLRRISVPLLRGAIGVVFIWFGALKIDNTSPVSDFVANTLPWFDRAWVVPALGVFEMLLGLAMIVGRYLTIVCVALTCHLVGTFLALVMQPSVTFQHGNPFLLTTEGEFVIKNLVFIAAGLVVAARFNNSRKTG</sequence>
<feature type="transmembrane region" description="Helical" evidence="5">
    <location>
        <begin position="39"/>
        <end position="58"/>
    </location>
</feature>
<comment type="caution">
    <text evidence="6">The sequence shown here is derived from an EMBL/GenBank/DDBJ whole genome shotgun (WGS) entry which is preliminary data.</text>
</comment>
<protein>
    <submittedName>
        <fullName evidence="6">Putative membrane protein YkgB</fullName>
    </submittedName>
</protein>
<accession>A0A4R2JK65</accession>
<proteinExistence type="predicted"/>
<evidence type="ECO:0000256" key="4">
    <source>
        <dbReference type="ARBA" id="ARBA00023136"/>
    </source>
</evidence>
<keyword evidence="7" id="KW-1185">Reference proteome</keyword>
<reference evidence="6 7" key="1">
    <citation type="submission" date="2019-03" db="EMBL/GenBank/DDBJ databases">
        <title>Genomic Encyclopedia of Type Strains, Phase IV (KMG-IV): sequencing the most valuable type-strain genomes for metagenomic binning, comparative biology and taxonomic classification.</title>
        <authorList>
            <person name="Goeker M."/>
        </authorList>
    </citation>
    <scope>NUCLEOTIDE SEQUENCE [LARGE SCALE GENOMIC DNA]</scope>
    <source>
        <strain evidence="6 7">DSM 45934</strain>
    </source>
</reference>
<dbReference type="GO" id="GO:0016020">
    <property type="term" value="C:membrane"/>
    <property type="evidence" value="ECO:0007669"/>
    <property type="project" value="UniProtKB-SubCell"/>
</dbReference>
<dbReference type="InterPro" id="IPR032808">
    <property type="entry name" value="DoxX"/>
</dbReference>
<dbReference type="EMBL" id="SLWS01000004">
    <property type="protein sequence ID" value="TCO59197.1"/>
    <property type="molecule type" value="Genomic_DNA"/>
</dbReference>
<feature type="transmembrane region" description="Helical" evidence="5">
    <location>
        <begin position="103"/>
        <end position="121"/>
    </location>
</feature>
<evidence type="ECO:0000256" key="5">
    <source>
        <dbReference type="SAM" id="Phobius"/>
    </source>
</evidence>
<dbReference type="Proteomes" id="UP000295680">
    <property type="component" value="Unassembled WGS sequence"/>
</dbReference>